<feature type="domain" description="ATP-cone" evidence="4">
    <location>
        <begin position="3"/>
        <end position="101"/>
    </location>
</feature>
<gene>
    <name evidence="5" type="ORF">SAMN03080599_02454</name>
</gene>
<keyword evidence="6" id="KW-1185">Reference proteome</keyword>
<dbReference type="AlphaFoldDB" id="A0A1G5S324"/>
<dbReference type="Pfam" id="PF13597">
    <property type="entry name" value="NRDD"/>
    <property type="match status" value="1"/>
</dbReference>
<dbReference type="NCBIfam" id="NF006126">
    <property type="entry name" value="PRK08270.1"/>
    <property type="match status" value="1"/>
</dbReference>
<dbReference type="EMBL" id="FMWL01000014">
    <property type="protein sequence ID" value="SCZ80802.1"/>
    <property type="molecule type" value="Genomic_DNA"/>
</dbReference>
<dbReference type="GO" id="GO:0004748">
    <property type="term" value="F:ribonucleoside-diphosphate reductase activity, thioredoxin disulfide as acceptor"/>
    <property type="evidence" value="ECO:0007669"/>
    <property type="project" value="TreeGrafter"/>
</dbReference>
<proteinExistence type="predicted"/>
<evidence type="ECO:0000313" key="6">
    <source>
        <dbReference type="Proteomes" id="UP000199208"/>
    </source>
</evidence>
<evidence type="ECO:0000256" key="2">
    <source>
        <dbReference type="ARBA" id="ARBA00022840"/>
    </source>
</evidence>
<protein>
    <submittedName>
        <fullName evidence="5">Ribonucleoside-triphosphate reductase class III catalytic subunit</fullName>
    </submittedName>
</protein>
<dbReference type="STRING" id="1120920.SAMN03080599_02454"/>
<organism evidence="5 6">
    <name type="scientific">Acidaminobacter hydrogenoformans DSM 2784</name>
    <dbReference type="NCBI Taxonomy" id="1120920"/>
    <lineage>
        <taxon>Bacteria</taxon>
        <taxon>Bacillati</taxon>
        <taxon>Bacillota</taxon>
        <taxon>Clostridia</taxon>
        <taxon>Peptostreptococcales</taxon>
        <taxon>Acidaminobacteraceae</taxon>
        <taxon>Acidaminobacter</taxon>
    </lineage>
</organism>
<dbReference type="CDD" id="cd01675">
    <property type="entry name" value="RNR_III"/>
    <property type="match status" value="1"/>
</dbReference>
<dbReference type="GO" id="GO:0005524">
    <property type="term" value="F:ATP binding"/>
    <property type="evidence" value="ECO:0007669"/>
    <property type="project" value="UniProtKB-UniRule"/>
</dbReference>
<dbReference type="PANTHER" id="PTHR21075">
    <property type="entry name" value="ANAEROBIC RIBONUCLEOSIDE-TRIPHOSPHATE REDUCTASE"/>
    <property type="match status" value="1"/>
</dbReference>
<dbReference type="Gene3D" id="3.20.70.20">
    <property type="match status" value="1"/>
</dbReference>
<dbReference type="InterPro" id="IPR012833">
    <property type="entry name" value="NrdD"/>
</dbReference>
<dbReference type="RefSeq" id="WP_092591920.1">
    <property type="nucleotide sequence ID" value="NZ_FMWL01000014.1"/>
</dbReference>
<evidence type="ECO:0000256" key="3">
    <source>
        <dbReference type="PROSITE-ProRule" id="PRU00492"/>
    </source>
</evidence>
<keyword evidence="1 3" id="KW-0547">Nucleotide-binding</keyword>
<dbReference type="OrthoDB" id="9804622at2"/>
<dbReference type="SUPFAM" id="SSF51998">
    <property type="entry name" value="PFL-like glycyl radical enzymes"/>
    <property type="match status" value="1"/>
</dbReference>
<dbReference type="Proteomes" id="UP000199208">
    <property type="component" value="Unassembled WGS sequence"/>
</dbReference>
<dbReference type="PROSITE" id="PS51161">
    <property type="entry name" value="ATP_CONE"/>
    <property type="match status" value="1"/>
</dbReference>
<name>A0A1G5S324_9FIRM</name>
<evidence type="ECO:0000259" key="4">
    <source>
        <dbReference type="PROSITE" id="PS51161"/>
    </source>
</evidence>
<evidence type="ECO:0000256" key="1">
    <source>
        <dbReference type="ARBA" id="ARBA00022741"/>
    </source>
</evidence>
<evidence type="ECO:0000313" key="5">
    <source>
        <dbReference type="EMBL" id="SCZ80802.1"/>
    </source>
</evidence>
<dbReference type="GO" id="GO:0031250">
    <property type="term" value="C:anaerobic ribonucleoside-triphosphate reductase complex"/>
    <property type="evidence" value="ECO:0007669"/>
    <property type="project" value="TreeGrafter"/>
</dbReference>
<reference evidence="5 6" key="1">
    <citation type="submission" date="2016-10" db="EMBL/GenBank/DDBJ databases">
        <authorList>
            <person name="de Groot N.N."/>
        </authorList>
    </citation>
    <scope>NUCLEOTIDE SEQUENCE [LARGE SCALE GENOMIC DNA]</scope>
    <source>
        <strain evidence="5 6">DSM 2784</strain>
    </source>
</reference>
<sequence length="702" mass="80161">MMTSIEKRNGEIVFFDRSKIEQAVFKALIATHPQRSRNSLKKLSEVVTDYVVEGIGHKGFEGGVPKVEEIQDIVENTLMSIGEHDTARTYIKYRYEHKKIREERQSVKDILNMFDDYIGKSDWMVRENSNMSYSLQGLNNHIIAKASQIFWLHHVYDETIRNAHENGDLHIHDLGLVSTYCCGWSLEDLLLRGFGGVPGKVESGPPNHFESALMQVVNFIYTLQGEAAGAQAISNFDTLLAPFVRHDSMSYEDVYQAMQAFVFNMNIATRVGFQTPFFNITMDKEVPSTHKELPVIIGGKHHFDKSYGDYQAEMDMINMAFCEVMMEGDAKGRVFTFPIPTYNITRSWDWSNPVTDKIMEMTGKFGIPYFSNFVNSDLDPEDVRSMCCRLRLDNTELRRRGGGLFGANPKTGSIGVVTINMARLGYLSRDFDELCERLERLMEIAKSSLELKRDILEVNMKRGLYPYSRYYLQDIYEGHGAYWFNHFATIGPNGMNECIQNFTGGREDITTESGRALAEKVLDFMNEVLVRFQVATGHLYNLEASPAEGTAYRFARLDTAKYPDIITAGKEVPYYTNSTQLPVGYTPDLFDALDHQDSLQTRYTGGTVFHAFIPEKIDSKEALKSLIHKVSSGYRLPYFTITPTFSICPTHKYLRGEQKTCPECGAVTEVWSRVVGYHRPVQNWNDGKQQEYEERVEFEVAN</sequence>
<keyword evidence="2 3" id="KW-0067">ATP-binding</keyword>
<dbReference type="GO" id="GO:0009265">
    <property type="term" value="P:2'-deoxyribonucleotide biosynthetic process"/>
    <property type="evidence" value="ECO:0007669"/>
    <property type="project" value="TreeGrafter"/>
</dbReference>
<dbReference type="NCBIfam" id="TIGR02487">
    <property type="entry name" value="NrdD"/>
    <property type="match status" value="1"/>
</dbReference>
<accession>A0A1G5S324</accession>
<dbReference type="GO" id="GO:0006260">
    <property type="term" value="P:DNA replication"/>
    <property type="evidence" value="ECO:0007669"/>
    <property type="project" value="InterPro"/>
</dbReference>
<dbReference type="InterPro" id="IPR005144">
    <property type="entry name" value="ATP-cone_dom"/>
</dbReference>
<dbReference type="PANTHER" id="PTHR21075:SF0">
    <property type="entry name" value="ANAEROBIC RIBONUCLEOSIDE-TRIPHOSPHATE REDUCTASE"/>
    <property type="match status" value="1"/>
</dbReference>
<dbReference type="Pfam" id="PF03477">
    <property type="entry name" value="ATP-cone"/>
    <property type="match status" value="1"/>
</dbReference>
<dbReference type="GO" id="GO:0008998">
    <property type="term" value="F:ribonucleoside-triphosphate reductase (thioredoxin) activity"/>
    <property type="evidence" value="ECO:0007669"/>
    <property type="project" value="InterPro"/>
</dbReference>